<gene>
    <name evidence="1" type="ORF">T4D_17176</name>
</gene>
<evidence type="ECO:0000313" key="1">
    <source>
        <dbReference type="EMBL" id="KRY81103.1"/>
    </source>
</evidence>
<dbReference type="EMBL" id="JYDT01000263">
    <property type="protein sequence ID" value="KRY81103.1"/>
    <property type="molecule type" value="Genomic_DNA"/>
</dbReference>
<dbReference type="OrthoDB" id="8195432at2759"/>
<reference evidence="1 2" key="1">
    <citation type="submission" date="2015-01" db="EMBL/GenBank/DDBJ databases">
        <title>Evolution of Trichinella species and genotypes.</title>
        <authorList>
            <person name="Korhonen P.K."/>
            <person name="Edoardo P."/>
            <person name="Giuseppe L.R."/>
            <person name="Gasser R.B."/>
        </authorList>
    </citation>
    <scope>NUCLEOTIDE SEQUENCE [LARGE SCALE GENOMIC DNA]</scope>
    <source>
        <strain evidence="1">ISS470</strain>
    </source>
</reference>
<name>A0A0V1F5L8_TRIPS</name>
<accession>A0A0V1F5L8</accession>
<dbReference type="Proteomes" id="UP000054995">
    <property type="component" value="Unassembled WGS sequence"/>
</dbReference>
<keyword evidence="2" id="KW-1185">Reference proteome</keyword>
<sequence>MYTSTMGYNISMVQNLLFLHPCYPRIQGLRSLPHILQYCRQFNASACQAQHDAFQGRLKTVWRRRFPNLWVNLTLPVIGSNKRSDLVVLDEEARCVLKYCRCLFQRPDQEVGALREGDFCVPLRDGRRHRRRIFRDVGTKKRYHPEKDWCDSSRSSLCPRCCNILPEFTEDTSACVTFSQRTARIGDRLARRRHTHPVVISVRRSAIPSALRHQVGNAWNHGTCHLSYCLCNVVSCSVNRALTL</sequence>
<comment type="caution">
    <text evidence="1">The sequence shown here is derived from an EMBL/GenBank/DDBJ whole genome shotgun (WGS) entry which is preliminary data.</text>
</comment>
<organism evidence="1 2">
    <name type="scientific">Trichinella pseudospiralis</name>
    <name type="common">Parasitic roundworm</name>
    <dbReference type="NCBI Taxonomy" id="6337"/>
    <lineage>
        <taxon>Eukaryota</taxon>
        <taxon>Metazoa</taxon>
        <taxon>Ecdysozoa</taxon>
        <taxon>Nematoda</taxon>
        <taxon>Enoplea</taxon>
        <taxon>Dorylaimia</taxon>
        <taxon>Trichinellida</taxon>
        <taxon>Trichinellidae</taxon>
        <taxon>Trichinella</taxon>
    </lineage>
</organism>
<dbReference type="AlphaFoldDB" id="A0A0V1F5L8"/>
<protein>
    <submittedName>
        <fullName evidence="1">Uncharacterized protein</fullName>
    </submittedName>
</protein>
<proteinExistence type="predicted"/>
<evidence type="ECO:0000313" key="2">
    <source>
        <dbReference type="Proteomes" id="UP000054995"/>
    </source>
</evidence>